<dbReference type="InterPro" id="IPR019533">
    <property type="entry name" value="Peptidase_S26"/>
</dbReference>
<name>A0ABR7HJ03_9FIRM</name>
<dbReference type="CDD" id="cd06530">
    <property type="entry name" value="S26_SPase_I"/>
    <property type="match status" value="1"/>
</dbReference>
<dbReference type="Pfam" id="PF10502">
    <property type="entry name" value="Peptidase_S26"/>
    <property type="match status" value="1"/>
</dbReference>
<evidence type="ECO:0000259" key="7">
    <source>
        <dbReference type="Pfam" id="PF10502"/>
    </source>
</evidence>
<dbReference type="InterPro" id="IPR019758">
    <property type="entry name" value="Pept_S26A_signal_pept_1_CS"/>
</dbReference>
<keyword evidence="6" id="KW-0812">Transmembrane</keyword>
<comment type="catalytic activity">
    <reaction evidence="1 6">
        <text>Cleavage of hydrophobic, N-terminal signal or leader sequences from secreted and periplasmic proteins.</text>
        <dbReference type="EC" id="3.4.21.89"/>
    </reaction>
</comment>
<keyword evidence="6" id="KW-0645">Protease</keyword>
<keyword evidence="5 6" id="KW-0378">Hydrolase</keyword>
<evidence type="ECO:0000256" key="5">
    <source>
        <dbReference type="ARBA" id="ARBA00022801"/>
    </source>
</evidence>
<evidence type="ECO:0000313" key="8">
    <source>
        <dbReference type="EMBL" id="MBC5727486.1"/>
    </source>
</evidence>
<feature type="domain" description="Peptidase S26" evidence="7">
    <location>
        <begin position="25"/>
        <end position="182"/>
    </location>
</feature>
<dbReference type="EC" id="3.4.21.89" evidence="4 6"/>
<keyword evidence="6" id="KW-0472">Membrane</keyword>
<dbReference type="PROSITE" id="PS00761">
    <property type="entry name" value="SPASE_I_3"/>
    <property type="match status" value="1"/>
</dbReference>
<dbReference type="Proteomes" id="UP000636755">
    <property type="component" value="Unassembled WGS sequence"/>
</dbReference>
<gene>
    <name evidence="8" type="primary">lepB</name>
    <name evidence="8" type="ORF">H8R91_02845</name>
</gene>
<dbReference type="PANTHER" id="PTHR43390">
    <property type="entry name" value="SIGNAL PEPTIDASE I"/>
    <property type="match status" value="1"/>
</dbReference>
<dbReference type="SUPFAM" id="SSF51306">
    <property type="entry name" value="LexA/Signal peptidase"/>
    <property type="match status" value="1"/>
</dbReference>
<dbReference type="InterPro" id="IPR036286">
    <property type="entry name" value="LexA/Signal_pep-like_sf"/>
</dbReference>
<keyword evidence="9" id="KW-1185">Reference proteome</keyword>
<dbReference type="EMBL" id="JACOPS010000001">
    <property type="protein sequence ID" value="MBC5727486.1"/>
    <property type="molecule type" value="Genomic_DNA"/>
</dbReference>
<protein>
    <recommendedName>
        <fullName evidence="4 6">Signal peptidase I</fullName>
        <ecNumber evidence="4 6">3.4.21.89</ecNumber>
    </recommendedName>
</protein>
<evidence type="ECO:0000256" key="4">
    <source>
        <dbReference type="ARBA" id="ARBA00013208"/>
    </source>
</evidence>
<dbReference type="PANTHER" id="PTHR43390:SF1">
    <property type="entry name" value="CHLOROPLAST PROCESSING PEPTIDASE"/>
    <property type="match status" value="1"/>
</dbReference>
<dbReference type="NCBIfam" id="TIGR02227">
    <property type="entry name" value="sigpep_I_bact"/>
    <property type="match status" value="1"/>
</dbReference>
<feature type="transmembrane region" description="Helical" evidence="6">
    <location>
        <begin position="21"/>
        <end position="45"/>
    </location>
</feature>
<dbReference type="GO" id="GO:0009003">
    <property type="term" value="F:signal peptidase activity"/>
    <property type="evidence" value="ECO:0007669"/>
    <property type="project" value="UniProtKB-EC"/>
</dbReference>
<dbReference type="PRINTS" id="PR00727">
    <property type="entry name" value="LEADERPTASE"/>
</dbReference>
<evidence type="ECO:0000313" key="9">
    <source>
        <dbReference type="Proteomes" id="UP000636755"/>
    </source>
</evidence>
<dbReference type="RefSeq" id="WP_186934785.1">
    <property type="nucleotide sequence ID" value="NZ_JACOPS010000001.1"/>
</dbReference>
<comment type="similarity">
    <text evidence="3 6">Belongs to the peptidase S26 family.</text>
</comment>
<reference evidence="8 9" key="1">
    <citation type="submission" date="2020-08" db="EMBL/GenBank/DDBJ databases">
        <title>Genome public.</title>
        <authorList>
            <person name="Liu C."/>
            <person name="Sun Q."/>
        </authorList>
    </citation>
    <scope>NUCLEOTIDE SEQUENCE [LARGE SCALE GENOMIC DNA]</scope>
    <source>
        <strain evidence="8 9">NSJ-71</strain>
    </source>
</reference>
<accession>A0ABR7HJ03</accession>
<evidence type="ECO:0000256" key="1">
    <source>
        <dbReference type="ARBA" id="ARBA00000677"/>
    </source>
</evidence>
<comment type="caution">
    <text evidence="8">The sequence shown here is derived from an EMBL/GenBank/DDBJ whole genome shotgun (WGS) entry which is preliminary data.</text>
</comment>
<proteinExistence type="inferred from homology"/>
<evidence type="ECO:0000256" key="3">
    <source>
        <dbReference type="ARBA" id="ARBA00009370"/>
    </source>
</evidence>
<sequence>MKSENKTSKTKIQINKEKLPNCIFDIFKTVIFLFAIISVVFTFFIKDVTIDGESMKDTLFDGDRAILTNFLYSPQVGDIVAVDADQQIGKIIIKRVIATEGQTIKIDYDNNKVIVDGIVLDEEYVASDTIRPTVGWNIPDTIPEGYVFVMGDNRSVSLDSRSGSIQLIPKTMILGKAQFVIYPFDHFKYLY</sequence>
<comment type="subcellular location">
    <subcellularLocation>
        <location evidence="2">Cell membrane</location>
        <topology evidence="2">Single-pass type II membrane protein</topology>
    </subcellularLocation>
    <subcellularLocation>
        <location evidence="6">Membrane</location>
        <topology evidence="6">Single-pass type II membrane protein</topology>
    </subcellularLocation>
</comment>
<keyword evidence="6" id="KW-1133">Transmembrane helix</keyword>
<organism evidence="8 9">
    <name type="scientific">Ruminococcus intestinalis</name>
    <dbReference type="NCBI Taxonomy" id="2763066"/>
    <lineage>
        <taxon>Bacteria</taxon>
        <taxon>Bacillati</taxon>
        <taxon>Bacillota</taxon>
        <taxon>Clostridia</taxon>
        <taxon>Eubacteriales</taxon>
        <taxon>Oscillospiraceae</taxon>
        <taxon>Ruminococcus</taxon>
    </lineage>
</organism>
<dbReference type="Gene3D" id="2.10.109.10">
    <property type="entry name" value="Umud Fragment, subunit A"/>
    <property type="match status" value="1"/>
</dbReference>
<dbReference type="InterPro" id="IPR000223">
    <property type="entry name" value="Pept_S26A_signal_pept_1"/>
</dbReference>
<evidence type="ECO:0000256" key="6">
    <source>
        <dbReference type="RuleBase" id="RU362042"/>
    </source>
</evidence>
<evidence type="ECO:0000256" key="2">
    <source>
        <dbReference type="ARBA" id="ARBA00004401"/>
    </source>
</evidence>